<dbReference type="Proteomes" id="UP000199337">
    <property type="component" value="Unassembled WGS sequence"/>
</dbReference>
<dbReference type="InterPro" id="IPR051922">
    <property type="entry name" value="Bact_Sporulation_Assoc"/>
</dbReference>
<organism evidence="2 3">
    <name type="scientific">Desulfotruncus arcticus DSM 17038</name>
    <dbReference type="NCBI Taxonomy" id="1121424"/>
    <lineage>
        <taxon>Bacteria</taxon>
        <taxon>Bacillati</taxon>
        <taxon>Bacillota</taxon>
        <taxon>Clostridia</taxon>
        <taxon>Eubacteriales</taxon>
        <taxon>Desulfallaceae</taxon>
        <taxon>Desulfotruncus</taxon>
    </lineage>
</organism>
<name>A0A1I2WYS8_9FIRM</name>
<dbReference type="RefSeq" id="WP_092473087.1">
    <property type="nucleotide sequence ID" value="NZ_FOOX01000015.1"/>
</dbReference>
<dbReference type="InterPro" id="IPR014225">
    <property type="entry name" value="Spore_II_D_firmicutes"/>
</dbReference>
<evidence type="ECO:0000259" key="1">
    <source>
        <dbReference type="Pfam" id="PF08486"/>
    </source>
</evidence>
<accession>A0A1I2WYS8</accession>
<dbReference type="STRING" id="341036.SAMN05660649_03698"/>
<dbReference type="NCBIfam" id="TIGR02669">
    <property type="entry name" value="SpoIID_LytB"/>
    <property type="match status" value="1"/>
</dbReference>
<reference evidence="3" key="1">
    <citation type="submission" date="2016-10" db="EMBL/GenBank/DDBJ databases">
        <authorList>
            <person name="Varghese N."/>
            <person name="Submissions S."/>
        </authorList>
    </citation>
    <scope>NUCLEOTIDE SEQUENCE [LARGE SCALE GENOMIC DNA]</scope>
    <source>
        <strain evidence="3">DSM 17038</strain>
    </source>
</reference>
<proteinExistence type="predicted"/>
<dbReference type="NCBIfam" id="TIGR02870">
    <property type="entry name" value="spore_II_D"/>
    <property type="match status" value="1"/>
</dbReference>
<dbReference type="OrthoDB" id="9794671at2"/>
<dbReference type="Pfam" id="PF08486">
    <property type="entry name" value="SpoIID"/>
    <property type="match status" value="1"/>
</dbReference>
<sequence>MRKVFCLTLLLIAILALGVPWVVNRLTEPPLKNEGTIVRLYRHATGEIESIPLEDYVTGVVAAEMPAEFPSEALKAQAVAARTYIYKRMVAGGIVNSCKEGADTCDDPAHAQAWQSREEMKKRWGTVNYYRYYYKVRMAVDDTAGEIITFNGKPIDPVFHASCGGQTENSGDVWKYDVPYLQSVACPYDADPEPERQVIFSLSQLVKAVGVDLQAVAVSTGQSDEMFQVLERTATGRPKVLMVGGHSKIAATDLRSMLNLRSTNFTITSDGDKVTFNTRGYGHGVGMCQYGAKGLAEHNYDYKKILKHYYTGVEINNIFTD</sequence>
<dbReference type="GO" id="GO:0030435">
    <property type="term" value="P:sporulation resulting in formation of a cellular spore"/>
    <property type="evidence" value="ECO:0007669"/>
    <property type="project" value="InterPro"/>
</dbReference>
<dbReference type="EMBL" id="FOOX01000015">
    <property type="protein sequence ID" value="SFH06458.1"/>
    <property type="molecule type" value="Genomic_DNA"/>
</dbReference>
<dbReference type="AlphaFoldDB" id="A0A1I2WYS8"/>
<dbReference type="PANTHER" id="PTHR30032">
    <property type="entry name" value="N-ACETYLMURAMOYL-L-ALANINE AMIDASE-RELATED"/>
    <property type="match status" value="1"/>
</dbReference>
<feature type="domain" description="Sporulation stage II protein D amidase enhancer LytB N-terminal" evidence="1">
    <location>
        <begin position="42"/>
        <end position="150"/>
    </location>
</feature>
<dbReference type="GO" id="GO:0030288">
    <property type="term" value="C:outer membrane-bounded periplasmic space"/>
    <property type="evidence" value="ECO:0007669"/>
    <property type="project" value="TreeGrafter"/>
</dbReference>
<dbReference type="InterPro" id="IPR013486">
    <property type="entry name" value="SpoIID/LytB"/>
</dbReference>
<protein>
    <submittedName>
        <fullName evidence="2">Stage II sporulation protein D</fullName>
    </submittedName>
</protein>
<evidence type="ECO:0000313" key="2">
    <source>
        <dbReference type="EMBL" id="SFH06458.1"/>
    </source>
</evidence>
<dbReference type="PANTHER" id="PTHR30032:SF4">
    <property type="entry name" value="AMIDASE ENHANCER"/>
    <property type="match status" value="1"/>
</dbReference>
<keyword evidence="3" id="KW-1185">Reference proteome</keyword>
<evidence type="ECO:0000313" key="3">
    <source>
        <dbReference type="Proteomes" id="UP000199337"/>
    </source>
</evidence>
<dbReference type="InterPro" id="IPR013693">
    <property type="entry name" value="SpoIID/LytB_N"/>
</dbReference>
<gene>
    <name evidence="2" type="ORF">SAMN05660649_03698</name>
</gene>